<evidence type="ECO:0000313" key="1">
    <source>
        <dbReference type="EMBL" id="TWH16398.1"/>
    </source>
</evidence>
<comment type="caution">
    <text evidence="1">The sequence shown here is derived from an EMBL/GenBank/DDBJ whole genome shotgun (WGS) entry which is preliminary data.</text>
</comment>
<dbReference type="PANTHER" id="PTHR34724:SF2">
    <property type="entry name" value="OS12G0596101 PROTEIN"/>
    <property type="match status" value="1"/>
</dbReference>
<name>A0A562E3Z8_RHORH</name>
<protein>
    <submittedName>
        <fullName evidence="1">Uncharacterized protein</fullName>
    </submittedName>
</protein>
<dbReference type="PANTHER" id="PTHR34724">
    <property type="entry name" value="OS12G0596101 PROTEIN"/>
    <property type="match status" value="1"/>
</dbReference>
<organism evidence="1 2">
    <name type="scientific">Rhodococcus rhodochrous J45</name>
    <dbReference type="NCBI Taxonomy" id="935266"/>
    <lineage>
        <taxon>Bacteria</taxon>
        <taxon>Bacillati</taxon>
        <taxon>Actinomycetota</taxon>
        <taxon>Actinomycetes</taxon>
        <taxon>Mycobacteriales</taxon>
        <taxon>Nocardiaceae</taxon>
        <taxon>Rhodococcus</taxon>
    </lineage>
</organism>
<accession>A0A562E3Z8</accession>
<proteinExistence type="predicted"/>
<sequence length="57" mass="6205">MCYPVTCANCGKTGWGGCGQHVDAVMASVPVADRCTCHRETGPAHVERRSVRALFRR</sequence>
<reference evidence="1 2" key="1">
    <citation type="submission" date="2019-07" db="EMBL/GenBank/DDBJ databases">
        <title>Genome sequencing of lignin-degrading bacterial isolates.</title>
        <authorList>
            <person name="Gladden J."/>
        </authorList>
    </citation>
    <scope>NUCLEOTIDE SEQUENCE [LARGE SCALE GENOMIC DNA]</scope>
    <source>
        <strain evidence="1 2">J45</strain>
    </source>
</reference>
<dbReference type="AlphaFoldDB" id="A0A562E3Z8"/>
<dbReference type="EMBL" id="VLJT01000022">
    <property type="protein sequence ID" value="TWH16398.1"/>
    <property type="molecule type" value="Genomic_DNA"/>
</dbReference>
<dbReference type="Proteomes" id="UP000317573">
    <property type="component" value="Unassembled WGS sequence"/>
</dbReference>
<evidence type="ECO:0000313" key="2">
    <source>
        <dbReference type="Proteomes" id="UP000317573"/>
    </source>
</evidence>
<gene>
    <name evidence="1" type="ORF">L618_002400000020</name>
</gene>